<evidence type="ECO:0000256" key="9">
    <source>
        <dbReference type="SAM" id="Phobius"/>
    </source>
</evidence>
<dbReference type="InterPro" id="IPR036864">
    <property type="entry name" value="Zn2-C6_fun-type_DNA-bd_sf"/>
</dbReference>
<dbReference type="SUPFAM" id="SSF57701">
    <property type="entry name" value="Zn2/Cys6 DNA-binding domain"/>
    <property type="match status" value="1"/>
</dbReference>
<dbReference type="PANTHER" id="PTHR47782:SF12">
    <property type="entry name" value="ZN(II)2CYS6 TRANSCRIPTION FACTOR (EUROFUNG)"/>
    <property type="match status" value="1"/>
</dbReference>
<dbReference type="OrthoDB" id="189997at2759"/>
<comment type="subcellular location">
    <subcellularLocation>
        <location evidence="1">Nucleus</location>
    </subcellularLocation>
</comment>
<feature type="region of interest" description="Disordered" evidence="8">
    <location>
        <begin position="220"/>
        <end position="256"/>
    </location>
</feature>
<name>A0A162MCC2_9HYPO</name>
<dbReference type="CDD" id="cd12148">
    <property type="entry name" value="fungal_TF_MHR"/>
    <property type="match status" value="1"/>
</dbReference>
<dbReference type="GO" id="GO:0045944">
    <property type="term" value="P:positive regulation of transcription by RNA polymerase II"/>
    <property type="evidence" value="ECO:0007669"/>
    <property type="project" value="TreeGrafter"/>
</dbReference>
<dbReference type="Gene3D" id="4.10.240.10">
    <property type="entry name" value="Zn(2)-C6 fungal-type DNA-binding domain"/>
    <property type="match status" value="1"/>
</dbReference>
<evidence type="ECO:0000256" key="4">
    <source>
        <dbReference type="ARBA" id="ARBA00023015"/>
    </source>
</evidence>
<gene>
    <name evidence="11" type="ORF">SPI_09094</name>
</gene>
<keyword evidence="9" id="KW-0472">Membrane</keyword>
<keyword evidence="12" id="KW-1185">Reference proteome</keyword>
<dbReference type="Pfam" id="PF04082">
    <property type="entry name" value="Fungal_trans"/>
    <property type="match status" value="1"/>
</dbReference>
<evidence type="ECO:0000256" key="5">
    <source>
        <dbReference type="ARBA" id="ARBA00023125"/>
    </source>
</evidence>
<dbReference type="Pfam" id="PF00172">
    <property type="entry name" value="Zn_clus"/>
    <property type="match status" value="1"/>
</dbReference>
<proteinExistence type="predicted"/>
<keyword evidence="7" id="KW-0539">Nucleus</keyword>
<keyword evidence="6" id="KW-0804">Transcription</keyword>
<dbReference type="CDD" id="cd00067">
    <property type="entry name" value="GAL4"/>
    <property type="match status" value="1"/>
</dbReference>
<evidence type="ECO:0000256" key="7">
    <source>
        <dbReference type="ARBA" id="ARBA00023242"/>
    </source>
</evidence>
<keyword evidence="5" id="KW-0238">DNA-binding</keyword>
<keyword evidence="3" id="KW-0862">Zinc</keyword>
<comment type="caution">
    <text evidence="11">The sequence shown here is derived from an EMBL/GenBank/DDBJ whole genome shotgun (WGS) entry which is preliminary data.</text>
</comment>
<evidence type="ECO:0000313" key="11">
    <source>
        <dbReference type="EMBL" id="OAA54160.1"/>
    </source>
</evidence>
<dbReference type="SMART" id="SM00066">
    <property type="entry name" value="GAL4"/>
    <property type="match status" value="1"/>
</dbReference>
<dbReference type="PROSITE" id="PS00463">
    <property type="entry name" value="ZN2_CY6_FUNGAL_1"/>
    <property type="match status" value="1"/>
</dbReference>
<accession>A0A162MCC2</accession>
<keyword evidence="9" id="KW-1133">Transmembrane helix</keyword>
<feature type="compositionally biased region" description="Basic and acidic residues" evidence="8">
    <location>
        <begin position="88"/>
        <end position="111"/>
    </location>
</feature>
<evidence type="ECO:0000256" key="1">
    <source>
        <dbReference type="ARBA" id="ARBA00004123"/>
    </source>
</evidence>
<feature type="region of interest" description="Disordered" evidence="8">
    <location>
        <begin position="88"/>
        <end position="181"/>
    </location>
</feature>
<evidence type="ECO:0000259" key="10">
    <source>
        <dbReference type="PROSITE" id="PS50048"/>
    </source>
</evidence>
<feature type="transmembrane region" description="Helical" evidence="9">
    <location>
        <begin position="624"/>
        <end position="644"/>
    </location>
</feature>
<dbReference type="Proteomes" id="UP000076874">
    <property type="component" value="Unassembled WGS sequence"/>
</dbReference>
<keyword evidence="9" id="KW-0812">Transmembrane</keyword>
<sequence length="738" mass="80388">MLPNAHDVRHRRHKEPQRIRTGPRMMVACIHCKERKLKCDNNVPACANCCRFHLTCLVEDPITKRHQPRNYLETLEARVAHLEQLLRDTRPETAHDHYVVPMDDDNHRPDRSPLGSTPALSSTAASASISSGGGSLPSPGSRPLVPGGTSRSATADANDLSYASDPSDPSDPGDPDDTNDLAAKVGMLDLNAAGIEPHYLGASSAFAFSRAIGSSLLFRDPKQRATPNGPGNGTQYPGHAHGDLSSSSSGAAAGSGGSSGSSSGFLPCPLPPYEDGVVLSNAYFQNIHIQYPFLHEPTFRMWEAQTASPLLASTSSDPDVALFFVYAVYAVGALLLPERGHCHKQLYLSAQLYIDSILQRDNLQSVQAILACAVYSLRSPAGPSLWKLTGYALRQCTELGYHRDAKRLGSAVNGLQLELRKRAFWCAFAIDCSIAILLGRPLGLSLQEIDVELPKDMDDWALLAGDVAGSDGGCGSFAPMAPPAPPAPPPPPSSMAVAIHVFRQRCLWAKMYAALFSDTKRVPATDTAYTARIRQLRVELDAWRATAPPDVPRLSGTALTLFGSKDWYEVNYSHSILLLHRNRLLETRGGASAAPDHIVLECLDAAENISRGYHRQFVTGRVGYTWGALHFLFLAGLTYLHCLWTAPTARRSRPWDTVSNTCMDCSMVFVVMAERWGGAAPYRDIFGSLSRRTISMMMADQDPLQSAWPASFETSALAECGNLEDPWEAMQWISHARE</sequence>
<dbReference type="GO" id="GO:0005634">
    <property type="term" value="C:nucleus"/>
    <property type="evidence" value="ECO:0007669"/>
    <property type="project" value="UniProtKB-SubCell"/>
</dbReference>
<dbReference type="CDD" id="cd14653">
    <property type="entry name" value="ZIP_Gal4p-like"/>
    <property type="match status" value="1"/>
</dbReference>
<protein>
    <submittedName>
        <fullName evidence="11">Transcription factor</fullName>
    </submittedName>
</protein>
<dbReference type="InterPro" id="IPR007219">
    <property type="entry name" value="XnlR_reg_dom"/>
</dbReference>
<evidence type="ECO:0000256" key="3">
    <source>
        <dbReference type="ARBA" id="ARBA00022833"/>
    </source>
</evidence>
<dbReference type="SMART" id="SM00906">
    <property type="entry name" value="Fungal_trans"/>
    <property type="match status" value="1"/>
</dbReference>
<evidence type="ECO:0000313" key="12">
    <source>
        <dbReference type="Proteomes" id="UP000076874"/>
    </source>
</evidence>
<dbReference type="InterPro" id="IPR001138">
    <property type="entry name" value="Zn2Cys6_DnaBD"/>
</dbReference>
<keyword evidence="4" id="KW-0805">Transcription regulation</keyword>
<dbReference type="GO" id="GO:0000981">
    <property type="term" value="F:DNA-binding transcription factor activity, RNA polymerase II-specific"/>
    <property type="evidence" value="ECO:0007669"/>
    <property type="project" value="InterPro"/>
</dbReference>
<dbReference type="AlphaFoldDB" id="A0A162MCC2"/>
<organism evidence="11 12">
    <name type="scientific">Niveomyces insectorum RCEF 264</name>
    <dbReference type="NCBI Taxonomy" id="1081102"/>
    <lineage>
        <taxon>Eukaryota</taxon>
        <taxon>Fungi</taxon>
        <taxon>Dikarya</taxon>
        <taxon>Ascomycota</taxon>
        <taxon>Pezizomycotina</taxon>
        <taxon>Sordariomycetes</taxon>
        <taxon>Hypocreomycetidae</taxon>
        <taxon>Hypocreales</taxon>
        <taxon>Cordycipitaceae</taxon>
        <taxon>Niveomyces</taxon>
    </lineage>
</organism>
<evidence type="ECO:0000256" key="2">
    <source>
        <dbReference type="ARBA" id="ARBA00022723"/>
    </source>
</evidence>
<dbReference type="EMBL" id="AZHD01000025">
    <property type="protein sequence ID" value="OAA54160.1"/>
    <property type="molecule type" value="Genomic_DNA"/>
</dbReference>
<dbReference type="InterPro" id="IPR052202">
    <property type="entry name" value="Yeast_MetPath_Reg"/>
</dbReference>
<dbReference type="PROSITE" id="PS50048">
    <property type="entry name" value="ZN2_CY6_FUNGAL_2"/>
    <property type="match status" value="1"/>
</dbReference>
<evidence type="ECO:0000256" key="8">
    <source>
        <dbReference type="SAM" id="MobiDB-lite"/>
    </source>
</evidence>
<dbReference type="PANTHER" id="PTHR47782">
    <property type="entry name" value="ZN(II)2CYS6 TRANSCRIPTION FACTOR (EUROFUNG)-RELATED"/>
    <property type="match status" value="1"/>
</dbReference>
<feature type="compositionally biased region" description="Low complexity" evidence="8">
    <location>
        <begin position="114"/>
        <end position="148"/>
    </location>
</feature>
<dbReference type="GO" id="GO:0006351">
    <property type="term" value="P:DNA-templated transcription"/>
    <property type="evidence" value="ECO:0007669"/>
    <property type="project" value="InterPro"/>
</dbReference>
<keyword evidence="2" id="KW-0479">Metal-binding</keyword>
<dbReference type="GO" id="GO:0043565">
    <property type="term" value="F:sequence-specific DNA binding"/>
    <property type="evidence" value="ECO:0007669"/>
    <property type="project" value="TreeGrafter"/>
</dbReference>
<dbReference type="GO" id="GO:0008270">
    <property type="term" value="F:zinc ion binding"/>
    <property type="evidence" value="ECO:0007669"/>
    <property type="project" value="InterPro"/>
</dbReference>
<feature type="domain" description="Zn(2)-C6 fungal-type" evidence="10">
    <location>
        <begin position="28"/>
        <end position="58"/>
    </location>
</feature>
<reference evidence="11 12" key="1">
    <citation type="journal article" date="2016" name="Genome Biol. Evol.">
        <title>Divergent and convergent evolution of fungal pathogenicity.</title>
        <authorList>
            <person name="Shang Y."/>
            <person name="Xiao G."/>
            <person name="Zheng P."/>
            <person name="Cen K."/>
            <person name="Zhan S."/>
            <person name="Wang C."/>
        </authorList>
    </citation>
    <scope>NUCLEOTIDE SEQUENCE [LARGE SCALE GENOMIC DNA]</scope>
    <source>
        <strain evidence="11 12">RCEF 264</strain>
    </source>
</reference>
<evidence type="ECO:0000256" key="6">
    <source>
        <dbReference type="ARBA" id="ARBA00023163"/>
    </source>
</evidence>